<accession>A0A9W8HWA0</accession>
<dbReference type="SUPFAM" id="SSF50044">
    <property type="entry name" value="SH3-domain"/>
    <property type="match status" value="1"/>
</dbReference>
<feature type="non-terminal residue" evidence="4">
    <location>
        <position position="1"/>
    </location>
</feature>
<proteinExistence type="predicted"/>
<dbReference type="EMBL" id="JANBUO010001581">
    <property type="protein sequence ID" value="KAJ2797650.1"/>
    <property type="molecule type" value="Genomic_DNA"/>
</dbReference>
<dbReference type="InterPro" id="IPR036028">
    <property type="entry name" value="SH3-like_dom_sf"/>
</dbReference>
<dbReference type="InterPro" id="IPR001452">
    <property type="entry name" value="SH3_domain"/>
</dbReference>
<evidence type="ECO:0000259" key="3">
    <source>
        <dbReference type="PROSITE" id="PS50002"/>
    </source>
</evidence>
<evidence type="ECO:0000256" key="1">
    <source>
        <dbReference type="ARBA" id="ARBA00022443"/>
    </source>
</evidence>
<protein>
    <recommendedName>
        <fullName evidence="3">SH3 domain-containing protein</fullName>
    </recommendedName>
</protein>
<comment type="caution">
    <text evidence="4">The sequence shown here is derived from an EMBL/GenBank/DDBJ whole genome shotgun (WGS) entry which is preliminary data.</text>
</comment>
<dbReference type="OrthoDB" id="19092at2759"/>
<feature type="domain" description="SH3" evidence="3">
    <location>
        <begin position="2"/>
        <end position="68"/>
    </location>
</feature>
<dbReference type="Proteomes" id="UP001140094">
    <property type="component" value="Unassembled WGS sequence"/>
</dbReference>
<dbReference type="Pfam" id="PF14604">
    <property type="entry name" value="SH3_9"/>
    <property type="match status" value="1"/>
</dbReference>
<keyword evidence="5" id="KW-1185">Reference proteome</keyword>
<evidence type="ECO:0000313" key="4">
    <source>
        <dbReference type="EMBL" id="KAJ2797650.1"/>
    </source>
</evidence>
<dbReference type="SMART" id="SM00326">
    <property type="entry name" value="SH3"/>
    <property type="match status" value="1"/>
</dbReference>
<keyword evidence="1 2" id="KW-0728">SH3 domain</keyword>
<gene>
    <name evidence="4" type="ORF">H4R20_005108</name>
</gene>
<reference evidence="4" key="1">
    <citation type="submission" date="2022-07" db="EMBL/GenBank/DDBJ databases">
        <title>Phylogenomic reconstructions and comparative analyses of Kickxellomycotina fungi.</title>
        <authorList>
            <person name="Reynolds N.K."/>
            <person name="Stajich J.E."/>
            <person name="Barry K."/>
            <person name="Grigoriev I.V."/>
            <person name="Crous P."/>
            <person name="Smith M.E."/>
        </authorList>
    </citation>
    <scope>NUCLEOTIDE SEQUENCE</scope>
    <source>
        <strain evidence="4">NRRL 1565</strain>
    </source>
</reference>
<dbReference type="AlphaFoldDB" id="A0A9W8HWA0"/>
<dbReference type="PROSITE" id="PS50002">
    <property type="entry name" value="SH3"/>
    <property type="match status" value="1"/>
</dbReference>
<name>A0A9W8HWA0_9FUNG</name>
<dbReference type="Gene3D" id="2.30.30.40">
    <property type="entry name" value="SH3 Domains"/>
    <property type="match status" value="1"/>
</dbReference>
<evidence type="ECO:0000313" key="5">
    <source>
        <dbReference type="Proteomes" id="UP001140094"/>
    </source>
</evidence>
<evidence type="ECO:0000256" key="2">
    <source>
        <dbReference type="PROSITE-ProRule" id="PRU00192"/>
    </source>
</evidence>
<organism evidence="4 5">
    <name type="scientific">Coemansia guatemalensis</name>
    <dbReference type="NCBI Taxonomy" id="2761395"/>
    <lineage>
        <taxon>Eukaryota</taxon>
        <taxon>Fungi</taxon>
        <taxon>Fungi incertae sedis</taxon>
        <taxon>Zoopagomycota</taxon>
        <taxon>Kickxellomycotina</taxon>
        <taxon>Kickxellomycetes</taxon>
        <taxon>Kickxellales</taxon>
        <taxon>Kickxellaceae</taxon>
        <taxon>Coemansia</taxon>
    </lineage>
</organism>
<sequence length="99" mass="11098">MPLVDVRRAIYAYVPENRDELKMREGDVLYILDNSNPDWLLAKRKIIRKDEDEEQGLVPANHTEGVAPIGRGSALYAYVPALDEGAALDEETTLVEGEE</sequence>